<dbReference type="PRINTS" id="PR00706">
    <property type="entry name" value="PYROGLUPTASE"/>
</dbReference>
<evidence type="ECO:0000256" key="6">
    <source>
        <dbReference type="ARBA" id="ARBA00022807"/>
    </source>
</evidence>
<dbReference type="GO" id="GO:0005829">
    <property type="term" value="C:cytosol"/>
    <property type="evidence" value="ECO:0007669"/>
    <property type="project" value="InterPro"/>
</dbReference>
<dbReference type="CDD" id="cd00501">
    <property type="entry name" value="Peptidase_C15"/>
    <property type="match status" value="1"/>
</dbReference>
<dbReference type="InterPro" id="IPR036440">
    <property type="entry name" value="Peptidase_C15-like_sf"/>
</dbReference>
<proteinExistence type="inferred from homology"/>
<protein>
    <recommendedName>
        <fullName evidence="2">Pyrrolidone-carboxylate peptidase</fullName>
    </recommendedName>
    <alternativeName>
        <fullName evidence="7">5-oxoprolyl-peptidase</fullName>
    </alternativeName>
    <alternativeName>
        <fullName evidence="8">Pyroglutamyl-peptidase I</fullName>
    </alternativeName>
</protein>
<dbReference type="SUPFAM" id="SSF53182">
    <property type="entry name" value="Pyrrolidone carboxyl peptidase (pyroglutamate aminopeptidase)"/>
    <property type="match status" value="1"/>
</dbReference>
<evidence type="ECO:0000256" key="1">
    <source>
        <dbReference type="ARBA" id="ARBA00006641"/>
    </source>
</evidence>
<sequence>MPNFTSWKDAGVHQPRILVAGYGAWAKAENNPAAQVVGELRKRSWTGCEVIGHVMPVNSDDLPASIDALLDAHCPDVWLGMGVSEAAIIQTEMVGINWRHFDVPDRSGAQVDLSPIVPGGPVAYNATLPHAEMVAAVTAAGIPAAVSFHAGTHLCNQMLYTTAHAIQTRGLPTLTGFIHVPQTPGNVAEMGGRKRQTASMSLSMTTDAIAICIDTLATALAARQTETV</sequence>
<accession>A0A291LWU9</accession>
<name>A0A291LWU9_9RHOB</name>
<evidence type="ECO:0000256" key="2">
    <source>
        <dbReference type="ARBA" id="ARBA00019191"/>
    </source>
</evidence>
<dbReference type="PANTHER" id="PTHR23402">
    <property type="entry name" value="PROTEASE FAMILY C15 PYROGLUTAMYL-PEPTIDASE I-RELATED"/>
    <property type="match status" value="1"/>
</dbReference>
<organism evidence="9 10">
    <name type="scientific">Pacificitalea manganoxidans</name>
    <dbReference type="NCBI Taxonomy" id="1411902"/>
    <lineage>
        <taxon>Bacteria</taxon>
        <taxon>Pseudomonadati</taxon>
        <taxon>Pseudomonadota</taxon>
        <taxon>Alphaproteobacteria</taxon>
        <taxon>Rhodobacterales</taxon>
        <taxon>Paracoccaceae</taxon>
        <taxon>Pacificitalea</taxon>
    </lineage>
</organism>
<dbReference type="Pfam" id="PF01470">
    <property type="entry name" value="Peptidase_C15"/>
    <property type="match status" value="1"/>
</dbReference>
<dbReference type="AlphaFoldDB" id="A0A291LWU9"/>
<comment type="similarity">
    <text evidence="1">Belongs to the peptidase C15 family.</text>
</comment>
<dbReference type="Gene3D" id="3.40.630.20">
    <property type="entry name" value="Peptidase C15, pyroglutamyl peptidase I-like"/>
    <property type="match status" value="1"/>
</dbReference>
<evidence type="ECO:0000256" key="4">
    <source>
        <dbReference type="ARBA" id="ARBA00022670"/>
    </source>
</evidence>
<dbReference type="PANTHER" id="PTHR23402:SF1">
    <property type="entry name" value="PYROGLUTAMYL-PEPTIDASE I"/>
    <property type="match status" value="1"/>
</dbReference>
<dbReference type="PIRSF" id="PIRSF015592">
    <property type="entry name" value="Prld-crbxl_pptds"/>
    <property type="match status" value="1"/>
</dbReference>
<evidence type="ECO:0000256" key="3">
    <source>
        <dbReference type="ARBA" id="ARBA00022490"/>
    </source>
</evidence>
<dbReference type="EMBL" id="CP021404">
    <property type="protein sequence ID" value="ATI41117.1"/>
    <property type="molecule type" value="Genomic_DNA"/>
</dbReference>
<dbReference type="GO" id="GO:0006508">
    <property type="term" value="P:proteolysis"/>
    <property type="evidence" value="ECO:0007669"/>
    <property type="project" value="UniProtKB-KW"/>
</dbReference>
<keyword evidence="10" id="KW-1185">Reference proteome</keyword>
<evidence type="ECO:0000256" key="5">
    <source>
        <dbReference type="ARBA" id="ARBA00022801"/>
    </source>
</evidence>
<dbReference type="Proteomes" id="UP000219050">
    <property type="component" value="Chromosome"/>
</dbReference>
<evidence type="ECO:0000313" key="10">
    <source>
        <dbReference type="Proteomes" id="UP000219050"/>
    </source>
</evidence>
<keyword evidence="6" id="KW-0788">Thiol protease</keyword>
<dbReference type="GO" id="GO:0016920">
    <property type="term" value="F:pyroglutamyl-peptidase activity"/>
    <property type="evidence" value="ECO:0007669"/>
    <property type="project" value="InterPro"/>
</dbReference>
<dbReference type="KEGG" id="cmag:CBW24_03280"/>
<reference evidence="9 10" key="1">
    <citation type="submission" date="2017-05" db="EMBL/GenBank/DDBJ databases">
        <title>Comparative genomic and metabolic analysis of manganese-oxidizing mechanisms in Celeribater manganoxidans DY25T: its adaption to the environment of polymetallic nodule.</title>
        <authorList>
            <person name="Wang X."/>
        </authorList>
    </citation>
    <scope>NUCLEOTIDE SEQUENCE [LARGE SCALE GENOMIC DNA]</scope>
    <source>
        <strain evidence="9 10">DY25</strain>
    </source>
</reference>
<keyword evidence="3" id="KW-0963">Cytoplasm</keyword>
<evidence type="ECO:0000313" key="9">
    <source>
        <dbReference type="EMBL" id="ATI41117.1"/>
    </source>
</evidence>
<dbReference type="InterPro" id="IPR016125">
    <property type="entry name" value="Peptidase_C15-like"/>
</dbReference>
<evidence type="ECO:0000256" key="8">
    <source>
        <dbReference type="ARBA" id="ARBA00031559"/>
    </source>
</evidence>
<gene>
    <name evidence="9" type="ORF">CBW24_03280</name>
</gene>
<keyword evidence="5" id="KW-0378">Hydrolase</keyword>
<evidence type="ECO:0000256" key="7">
    <source>
        <dbReference type="ARBA" id="ARBA00030836"/>
    </source>
</evidence>
<keyword evidence="4" id="KW-0645">Protease</keyword>
<dbReference type="InterPro" id="IPR000816">
    <property type="entry name" value="Peptidase_C15"/>
</dbReference>